<dbReference type="OrthoDB" id="9802385at2"/>
<reference evidence="1 2" key="1">
    <citation type="submission" date="2019-09" db="EMBL/GenBank/DDBJ databases">
        <title>Complete genome sequencing of four Arcobacter species reveals a diverse suite of mobile elements.</title>
        <authorList>
            <person name="Miller W.G."/>
            <person name="Yee E."/>
            <person name="Bono J.L."/>
        </authorList>
    </citation>
    <scope>NUCLEOTIDE SEQUENCE [LARGE SCALE GENOMIC DNA]</scope>
    <source>
        <strain evidence="1 2">LMG 26638</strain>
    </source>
</reference>
<evidence type="ECO:0000313" key="1">
    <source>
        <dbReference type="EMBL" id="QEP34793.1"/>
    </source>
</evidence>
<dbReference type="KEGG" id="apai:APAC_1697"/>
<protein>
    <submittedName>
        <fullName evidence="1">Bifunctional (P)ppGpp synthetase/guanosine-3',5'-bis(Diphosphate) 3'-pyrophosphohydrolase</fullName>
    </submittedName>
</protein>
<gene>
    <name evidence="1" type="ORF">APAC_1697</name>
</gene>
<dbReference type="Proteomes" id="UP000322726">
    <property type="component" value="Chromosome"/>
</dbReference>
<dbReference type="Gene3D" id="1.10.3210.10">
    <property type="entry name" value="Hypothetical protein af1432"/>
    <property type="match status" value="1"/>
</dbReference>
<keyword evidence="2" id="KW-1185">Reference proteome</keyword>
<reference evidence="1 2" key="3">
    <citation type="submission" date="2019-09" db="EMBL/GenBank/DDBJ databases">
        <title>Taxonomic note: a critical rebuttal of the proposed division of the genus Arcobacter into six genera, emended descriptions of Arcobacter anaerophilus and the genus Arcobacter, and an assessment of genus-level boundaries for Epsilonproteobacteria using in silico genomic comparator tools.</title>
        <authorList>
            <person name="On S.L.W."/>
            <person name="Miller W.G."/>
            <person name="Biggs P."/>
            <person name="Cornelius A."/>
            <person name="Vandamme P."/>
        </authorList>
    </citation>
    <scope>NUCLEOTIDE SEQUENCE [LARGE SCALE GENOMIC DNA]</scope>
    <source>
        <strain evidence="1 2">LMG 26638</strain>
    </source>
</reference>
<dbReference type="RefSeq" id="WP_130233718.1">
    <property type="nucleotide sequence ID" value="NZ_CP035928.1"/>
</dbReference>
<reference evidence="2" key="2">
    <citation type="submission" date="2019-09" db="EMBL/GenBank/DDBJ databases">
        <title>Complete genome sequencing of four Arcobacter species reveals a diverse suite of mobile elements.</title>
        <authorList>
            <person name="On S.L.W."/>
            <person name="Miller W.G."/>
            <person name="Biggs P."/>
            <person name="Cornelius A."/>
            <person name="Vandamme P."/>
        </authorList>
    </citation>
    <scope>NUCLEOTIDE SEQUENCE [LARGE SCALE GENOMIC DNA]</scope>
    <source>
        <strain evidence="2">LMG 26638</strain>
    </source>
</reference>
<dbReference type="SUPFAM" id="SSF109604">
    <property type="entry name" value="HD-domain/PDEase-like"/>
    <property type="match status" value="1"/>
</dbReference>
<sequence>MMFSQDNYLKVINYISKVYSDDIESFKHSISVSTEVLYTCIECKLDSDKTNFLITLSCLIDVFSKSNLVYDDIFNDFGFEIAEALESLSLNKMLKNKNQLQENINQILTLDYEIQMIKLADQIIKIENNNTTLKESKFILSCLKNSNLYLSQRLEKKIENLL</sequence>
<name>A0A5C2H7J1_9BACT</name>
<dbReference type="EMBL" id="CP035928">
    <property type="protein sequence ID" value="QEP34793.1"/>
    <property type="molecule type" value="Genomic_DNA"/>
</dbReference>
<accession>A0A5C2H7J1</accession>
<dbReference type="GO" id="GO:0016787">
    <property type="term" value="F:hydrolase activity"/>
    <property type="evidence" value="ECO:0007669"/>
    <property type="project" value="UniProtKB-KW"/>
</dbReference>
<evidence type="ECO:0000313" key="2">
    <source>
        <dbReference type="Proteomes" id="UP000322726"/>
    </source>
</evidence>
<keyword evidence="1" id="KW-0378">Hydrolase</keyword>
<organism evidence="1 2">
    <name type="scientific">Malaciobacter pacificus</name>
    <dbReference type="NCBI Taxonomy" id="1080223"/>
    <lineage>
        <taxon>Bacteria</taxon>
        <taxon>Pseudomonadati</taxon>
        <taxon>Campylobacterota</taxon>
        <taxon>Epsilonproteobacteria</taxon>
        <taxon>Campylobacterales</taxon>
        <taxon>Arcobacteraceae</taxon>
        <taxon>Malaciobacter</taxon>
    </lineage>
</organism>
<proteinExistence type="predicted"/>
<dbReference type="AlphaFoldDB" id="A0A5C2H7J1"/>